<organism evidence="1 2">
    <name type="scientific">Deinococcus arboris</name>
    <dbReference type="NCBI Taxonomy" id="2682977"/>
    <lineage>
        <taxon>Bacteria</taxon>
        <taxon>Thermotogati</taxon>
        <taxon>Deinococcota</taxon>
        <taxon>Deinococci</taxon>
        <taxon>Deinococcales</taxon>
        <taxon>Deinococcaceae</taxon>
        <taxon>Deinococcus</taxon>
    </lineage>
</organism>
<reference evidence="1 2" key="1">
    <citation type="submission" date="2019-12" db="EMBL/GenBank/DDBJ databases">
        <title>Deinococcus sp. HMF7620 Genome sequencing and assembly.</title>
        <authorList>
            <person name="Kang H."/>
            <person name="Kim H."/>
            <person name="Joh K."/>
        </authorList>
    </citation>
    <scope>NUCLEOTIDE SEQUENCE [LARGE SCALE GENOMIC DNA]</scope>
    <source>
        <strain evidence="1 2">HMF7620</strain>
    </source>
</reference>
<protein>
    <submittedName>
        <fullName evidence="1">Uncharacterized protein</fullName>
    </submittedName>
</protein>
<accession>A0A7C9M3U8</accession>
<dbReference type="EMBL" id="WQLB01000029">
    <property type="protein sequence ID" value="MVN88522.1"/>
    <property type="molecule type" value="Genomic_DNA"/>
</dbReference>
<name>A0A7C9M3U8_9DEIO</name>
<gene>
    <name evidence="1" type="ORF">GO986_17420</name>
</gene>
<dbReference type="AlphaFoldDB" id="A0A7C9M3U8"/>
<keyword evidence="2" id="KW-1185">Reference proteome</keyword>
<dbReference type="Proteomes" id="UP000483286">
    <property type="component" value="Unassembled WGS sequence"/>
</dbReference>
<proteinExistence type="predicted"/>
<dbReference type="RefSeq" id="WP_157460582.1">
    <property type="nucleotide sequence ID" value="NZ_WQLB01000029.1"/>
</dbReference>
<evidence type="ECO:0000313" key="1">
    <source>
        <dbReference type="EMBL" id="MVN88522.1"/>
    </source>
</evidence>
<sequence>MTLTELEGKLIGKGDYTHGQGQAAWGHLAPLVSELAFDRARATLLLRAQKSVQPESW</sequence>
<evidence type="ECO:0000313" key="2">
    <source>
        <dbReference type="Proteomes" id="UP000483286"/>
    </source>
</evidence>
<comment type="caution">
    <text evidence="1">The sequence shown here is derived from an EMBL/GenBank/DDBJ whole genome shotgun (WGS) entry which is preliminary data.</text>
</comment>